<keyword evidence="7" id="KW-0732">Signal</keyword>
<sequence length="490" mass="56572">MKLFFLLVCLFIERGTPLCQKCFPSDFLWGTATSSYQIEGAWNISDKGENIWDWFVHTYPENITNQGNGDIASDFYHHYEEDIDLMANLSAQVYRMSLSWARILPNGKRDYISEEGVNFYKTIFEKLRSKNIEPVVTIYHWELPMTMHELGGWVNPEMADYFADYASVCYELFGSYVKYWVTVNEPYMQCIQGYGSGIHAPGITDTGVADYQCLYAQLLAHAKAYHIYNDTFKATQNGTVGIALVSQWYEPLTDSEEDKLAVERGMQWMWGLQMNPIIYGNWPQIVIDRIGNFSIAQGLNSSRLPEITQKDTALIKGSFDFVGLNYYTTFYASAMTENISDISYNSDRGIIQSSDKNWVLGANTWLHDVPSGLRKILKWISINYRSPRILITENGWSDLPEVVNDTERINYIQGHTCSLLQAKYVDQVDVFGYIYWSLTNSFEWKTGYSEGFGLIQIDFNSPNRTRTPRASYYYYKNLIETNCLKHCAFR</sequence>
<dbReference type="Gene3D" id="3.20.20.80">
    <property type="entry name" value="Glycosidases"/>
    <property type="match status" value="1"/>
</dbReference>
<evidence type="ECO:0000256" key="2">
    <source>
        <dbReference type="ARBA" id="ARBA00011738"/>
    </source>
</evidence>
<keyword evidence="9" id="KW-1185">Reference proteome</keyword>
<dbReference type="InterPro" id="IPR001360">
    <property type="entry name" value="Glyco_hydro_1"/>
</dbReference>
<dbReference type="PANTHER" id="PTHR10353:SF36">
    <property type="entry name" value="LP05116P"/>
    <property type="match status" value="1"/>
</dbReference>
<dbReference type="SUPFAM" id="SSF51445">
    <property type="entry name" value="(Trans)glycosidases"/>
    <property type="match status" value="1"/>
</dbReference>
<evidence type="ECO:0000256" key="3">
    <source>
        <dbReference type="ARBA" id="ARBA00022801"/>
    </source>
</evidence>
<dbReference type="InterPro" id="IPR017853">
    <property type="entry name" value="GH"/>
</dbReference>
<dbReference type="PROSITE" id="PS00653">
    <property type="entry name" value="GLYCOSYL_HYDROL_F1_2"/>
    <property type="match status" value="1"/>
</dbReference>
<organism evidence="8 9">
    <name type="scientific">Ceutorhynchus assimilis</name>
    <name type="common">cabbage seed weevil</name>
    <dbReference type="NCBI Taxonomy" id="467358"/>
    <lineage>
        <taxon>Eukaryota</taxon>
        <taxon>Metazoa</taxon>
        <taxon>Ecdysozoa</taxon>
        <taxon>Arthropoda</taxon>
        <taxon>Hexapoda</taxon>
        <taxon>Insecta</taxon>
        <taxon>Pterygota</taxon>
        <taxon>Neoptera</taxon>
        <taxon>Endopterygota</taxon>
        <taxon>Coleoptera</taxon>
        <taxon>Polyphaga</taxon>
        <taxon>Cucujiformia</taxon>
        <taxon>Curculionidae</taxon>
        <taxon>Ceutorhynchinae</taxon>
        <taxon>Ceutorhynchus</taxon>
    </lineage>
</organism>
<keyword evidence="4" id="KW-0325">Glycoprotein</keyword>
<dbReference type="PANTHER" id="PTHR10353">
    <property type="entry name" value="GLYCOSYL HYDROLASE"/>
    <property type="match status" value="1"/>
</dbReference>
<accession>A0A9N9QIX1</accession>
<keyword evidence="5" id="KW-0326">Glycosidase</keyword>
<dbReference type="EMBL" id="OU892277">
    <property type="protein sequence ID" value="CAG9760467.1"/>
    <property type="molecule type" value="Genomic_DNA"/>
</dbReference>
<dbReference type="PRINTS" id="PR00131">
    <property type="entry name" value="GLHYDRLASE1"/>
</dbReference>
<evidence type="ECO:0000313" key="9">
    <source>
        <dbReference type="Proteomes" id="UP001152799"/>
    </source>
</evidence>
<keyword evidence="3" id="KW-0378">Hydrolase</keyword>
<dbReference type="Pfam" id="PF00232">
    <property type="entry name" value="Glyco_hydro_1"/>
    <property type="match status" value="1"/>
</dbReference>
<evidence type="ECO:0000313" key="8">
    <source>
        <dbReference type="EMBL" id="CAG9760467.1"/>
    </source>
</evidence>
<evidence type="ECO:0000256" key="7">
    <source>
        <dbReference type="SAM" id="SignalP"/>
    </source>
</evidence>
<comment type="subunit">
    <text evidence="2">Homodimer.</text>
</comment>
<dbReference type="AlphaFoldDB" id="A0A9N9QIX1"/>
<dbReference type="GO" id="GO:0005975">
    <property type="term" value="P:carbohydrate metabolic process"/>
    <property type="evidence" value="ECO:0007669"/>
    <property type="project" value="InterPro"/>
</dbReference>
<dbReference type="OrthoDB" id="65569at2759"/>
<name>A0A9N9QIX1_9CUCU</name>
<dbReference type="InterPro" id="IPR033132">
    <property type="entry name" value="GH_1_N_CS"/>
</dbReference>
<evidence type="ECO:0000256" key="4">
    <source>
        <dbReference type="ARBA" id="ARBA00023180"/>
    </source>
</evidence>
<gene>
    <name evidence="8" type="ORF">CEUTPL_LOCUS1198</name>
</gene>
<evidence type="ECO:0000256" key="6">
    <source>
        <dbReference type="RuleBase" id="RU003690"/>
    </source>
</evidence>
<proteinExistence type="inferred from homology"/>
<dbReference type="Proteomes" id="UP001152799">
    <property type="component" value="Chromosome 1"/>
</dbReference>
<feature type="chain" id="PRO_5040385324" description="Beta-glucosidase" evidence="7">
    <location>
        <begin position="20"/>
        <end position="490"/>
    </location>
</feature>
<reference evidence="8" key="1">
    <citation type="submission" date="2022-01" db="EMBL/GenBank/DDBJ databases">
        <authorList>
            <person name="King R."/>
        </authorList>
    </citation>
    <scope>NUCLEOTIDE SEQUENCE</scope>
</reference>
<evidence type="ECO:0000256" key="1">
    <source>
        <dbReference type="ARBA" id="ARBA00010838"/>
    </source>
</evidence>
<evidence type="ECO:0000256" key="5">
    <source>
        <dbReference type="ARBA" id="ARBA00023295"/>
    </source>
</evidence>
<feature type="signal peptide" evidence="7">
    <location>
        <begin position="1"/>
        <end position="19"/>
    </location>
</feature>
<comment type="similarity">
    <text evidence="1 6">Belongs to the glycosyl hydrolase 1 family.</text>
</comment>
<protein>
    <recommendedName>
        <fullName evidence="10">Beta-glucosidase</fullName>
    </recommendedName>
</protein>
<dbReference type="GO" id="GO:0008422">
    <property type="term" value="F:beta-glucosidase activity"/>
    <property type="evidence" value="ECO:0007669"/>
    <property type="project" value="TreeGrafter"/>
</dbReference>
<evidence type="ECO:0008006" key="10">
    <source>
        <dbReference type="Google" id="ProtNLM"/>
    </source>
</evidence>
<dbReference type="FunFam" id="3.20.20.80:FF:000013">
    <property type="entry name" value="lactase-phlorizin hydrolase"/>
    <property type="match status" value="1"/>
</dbReference>